<proteinExistence type="inferred from homology"/>
<reference evidence="5" key="2">
    <citation type="submission" date="2025-08" db="UniProtKB">
        <authorList>
            <consortium name="RefSeq"/>
        </authorList>
    </citation>
    <scope>IDENTIFICATION</scope>
    <source>
        <tissue evidence="5">Etiolated seedlings</tissue>
    </source>
</reference>
<dbReference type="PROSITE" id="PS01174">
    <property type="entry name" value="LIPASE_GDXG_SER"/>
    <property type="match status" value="1"/>
</dbReference>
<accession>A0A1S2YIX9</accession>
<evidence type="ECO:0000256" key="1">
    <source>
        <dbReference type="ARBA" id="ARBA00010515"/>
    </source>
</evidence>
<dbReference type="Gene3D" id="3.40.50.1820">
    <property type="entry name" value="alpha/beta hydrolase"/>
    <property type="match status" value="1"/>
</dbReference>
<dbReference type="Pfam" id="PF07859">
    <property type="entry name" value="Abhydrolase_3"/>
    <property type="match status" value="1"/>
</dbReference>
<dbReference type="Proteomes" id="UP000087171">
    <property type="component" value="Chromosome Ca6"/>
</dbReference>
<evidence type="ECO:0000313" key="5">
    <source>
        <dbReference type="RefSeq" id="XP_004505199.1"/>
    </source>
</evidence>
<dbReference type="RefSeq" id="XP_004505199.1">
    <property type="nucleotide sequence ID" value="XM_004505142.3"/>
</dbReference>
<evidence type="ECO:0000259" key="3">
    <source>
        <dbReference type="Pfam" id="PF07859"/>
    </source>
</evidence>
<dbReference type="KEGG" id="cam:101495029"/>
<dbReference type="PANTHER" id="PTHR23024:SF429">
    <property type="entry name" value="ALPHA_BETA HYDROLASE FOLD PROTEIN"/>
    <property type="match status" value="1"/>
</dbReference>
<feature type="active site" evidence="2">
    <location>
        <position position="158"/>
    </location>
</feature>
<dbReference type="InterPro" id="IPR029058">
    <property type="entry name" value="AB_hydrolase_fold"/>
</dbReference>
<dbReference type="PANTHER" id="PTHR23024">
    <property type="entry name" value="ARYLACETAMIDE DEACETYLASE"/>
    <property type="match status" value="1"/>
</dbReference>
<dbReference type="ESTHER" id="cicar-a0a1s2yix9">
    <property type="family name" value="Plant_carboxylesterase"/>
</dbReference>
<dbReference type="GeneID" id="101495029"/>
<dbReference type="GO" id="GO:0016787">
    <property type="term" value="F:hydrolase activity"/>
    <property type="evidence" value="ECO:0007669"/>
    <property type="project" value="InterPro"/>
</dbReference>
<sequence length="306" mass="34125">MDPNSNEIVREFPYLFRLYKDGRVERLLGTETTPPGTDSLTGVQSKDITINSDTGIGARLYLPPNATASRKLPILIYIHGGAFCICSPFNTGYHHHLNTVAAQANVIVFSVHYRLAPEHPLPIAYDDTWEAIQWISKGSELWLKDHADLNIVFIAGDSAGGNLAHNMAMRGSTEGFGSLKVQGIVLLHPYFGNNKKDELLEFLYPSYGGLNDPKIHPVNDPNLSSLSCGKMLVFVAENDFLRERGRSYYEALKKSGWNGVLEMVETEDEGHVFHLFNPSKDKSVALVKQFVSFMTQIEKHIRSSSL</sequence>
<protein>
    <submittedName>
        <fullName evidence="5">Probable carboxylesterase 2</fullName>
    </submittedName>
</protein>
<organism evidence="4 5">
    <name type="scientific">Cicer arietinum</name>
    <name type="common">Chickpea</name>
    <name type="synonym">Garbanzo</name>
    <dbReference type="NCBI Taxonomy" id="3827"/>
    <lineage>
        <taxon>Eukaryota</taxon>
        <taxon>Viridiplantae</taxon>
        <taxon>Streptophyta</taxon>
        <taxon>Embryophyta</taxon>
        <taxon>Tracheophyta</taxon>
        <taxon>Spermatophyta</taxon>
        <taxon>Magnoliopsida</taxon>
        <taxon>eudicotyledons</taxon>
        <taxon>Gunneridae</taxon>
        <taxon>Pentapetalae</taxon>
        <taxon>rosids</taxon>
        <taxon>fabids</taxon>
        <taxon>Fabales</taxon>
        <taxon>Fabaceae</taxon>
        <taxon>Papilionoideae</taxon>
        <taxon>50 kb inversion clade</taxon>
        <taxon>NPAAA clade</taxon>
        <taxon>Hologalegina</taxon>
        <taxon>IRL clade</taxon>
        <taxon>Cicereae</taxon>
        <taxon>Cicer</taxon>
    </lineage>
</organism>
<dbReference type="InterPro" id="IPR050466">
    <property type="entry name" value="Carboxylest/Gibb_receptor"/>
</dbReference>
<dbReference type="OrthoDB" id="408631at2759"/>
<comment type="similarity">
    <text evidence="1">Belongs to the 'GDXG' lipolytic enzyme family.</text>
</comment>
<evidence type="ECO:0000256" key="2">
    <source>
        <dbReference type="PROSITE-ProRule" id="PRU10038"/>
    </source>
</evidence>
<feature type="domain" description="Alpha/beta hydrolase fold-3" evidence="3">
    <location>
        <begin position="75"/>
        <end position="274"/>
    </location>
</feature>
<keyword evidence="4" id="KW-1185">Reference proteome</keyword>
<reference evidence="4" key="1">
    <citation type="journal article" date="2013" name="Nat. Biotechnol.">
        <title>Draft genome sequence of chickpea (Cicer arietinum) provides a resource for trait improvement.</title>
        <authorList>
            <person name="Varshney R.K."/>
            <person name="Song C."/>
            <person name="Saxena R.K."/>
            <person name="Azam S."/>
            <person name="Yu S."/>
            <person name="Sharpe A.G."/>
            <person name="Cannon S."/>
            <person name="Baek J."/>
            <person name="Rosen B.D."/>
            <person name="Tar'an B."/>
            <person name="Millan T."/>
            <person name="Zhang X."/>
            <person name="Ramsay L.D."/>
            <person name="Iwata A."/>
            <person name="Wang Y."/>
            <person name="Nelson W."/>
            <person name="Farmer A.D."/>
            <person name="Gaur P.M."/>
            <person name="Soderlund C."/>
            <person name="Penmetsa R.V."/>
            <person name="Xu C."/>
            <person name="Bharti A.K."/>
            <person name="He W."/>
            <person name="Winter P."/>
            <person name="Zhao S."/>
            <person name="Hane J.K."/>
            <person name="Carrasquilla-Garcia N."/>
            <person name="Condie J.A."/>
            <person name="Upadhyaya H.D."/>
            <person name="Luo M.C."/>
            <person name="Thudi M."/>
            <person name="Gowda C.L."/>
            <person name="Singh N.P."/>
            <person name="Lichtenzveig J."/>
            <person name="Gali K.K."/>
            <person name="Rubio J."/>
            <person name="Nadarajan N."/>
            <person name="Dolezel J."/>
            <person name="Bansal K.C."/>
            <person name="Xu X."/>
            <person name="Edwards D."/>
            <person name="Zhang G."/>
            <person name="Kahl G."/>
            <person name="Gil J."/>
            <person name="Singh K.B."/>
            <person name="Datta S.K."/>
            <person name="Jackson S.A."/>
            <person name="Wang J."/>
            <person name="Cook D.R."/>
        </authorList>
    </citation>
    <scope>NUCLEOTIDE SEQUENCE [LARGE SCALE GENOMIC DNA]</scope>
    <source>
        <strain evidence="4">cv. CDC Frontier</strain>
    </source>
</reference>
<dbReference type="SUPFAM" id="SSF53474">
    <property type="entry name" value="alpha/beta-Hydrolases"/>
    <property type="match status" value="1"/>
</dbReference>
<dbReference type="eggNOG" id="KOG1515">
    <property type="taxonomic scope" value="Eukaryota"/>
</dbReference>
<name>A0A1S2YIX9_CICAR</name>
<dbReference type="AlphaFoldDB" id="A0A1S2YIX9"/>
<evidence type="ECO:0000313" key="4">
    <source>
        <dbReference type="Proteomes" id="UP000087171"/>
    </source>
</evidence>
<dbReference type="InterPro" id="IPR013094">
    <property type="entry name" value="AB_hydrolase_3"/>
</dbReference>
<dbReference type="InterPro" id="IPR033140">
    <property type="entry name" value="Lipase_GDXG_put_SER_AS"/>
</dbReference>
<gene>
    <name evidence="5" type="primary">LOC101495029</name>
</gene>
<dbReference type="PaxDb" id="3827-XP_004505199.1"/>